<dbReference type="EMBL" id="HBIA01008832">
    <property type="protein sequence ID" value="CAE0232767.1"/>
    <property type="molecule type" value="Transcribed_RNA"/>
</dbReference>
<sequence>MQETLVEMGMPQTHEDLEYIEHRVYHDYVASIDYDMKNPIFSGDAKKERSTPYEQDLSQYPEVLKRYQENYDKYEKVKERFEKEDLLADGGDNKFKKTLPRDMSPWESKYDTVLPRFTGQSSQ</sequence>
<proteinExistence type="predicted"/>
<protein>
    <submittedName>
        <fullName evidence="1">Uncharacterized protein</fullName>
    </submittedName>
</protein>
<organism evidence="1">
    <name type="scientific">Strombidium rassoulzadegani</name>
    <dbReference type="NCBI Taxonomy" id="1082188"/>
    <lineage>
        <taxon>Eukaryota</taxon>
        <taxon>Sar</taxon>
        <taxon>Alveolata</taxon>
        <taxon>Ciliophora</taxon>
        <taxon>Intramacronucleata</taxon>
        <taxon>Spirotrichea</taxon>
        <taxon>Oligotrichia</taxon>
        <taxon>Strombidiidae</taxon>
        <taxon>Strombidium</taxon>
    </lineage>
</organism>
<name>A0A7S3CMX5_9SPIT</name>
<gene>
    <name evidence="1" type="ORF">SRAS04492_LOCUS4565</name>
</gene>
<dbReference type="AlphaFoldDB" id="A0A7S3CMX5"/>
<evidence type="ECO:0000313" key="1">
    <source>
        <dbReference type="EMBL" id="CAE0232767.1"/>
    </source>
</evidence>
<reference evidence="1" key="1">
    <citation type="submission" date="2021-01" db="EMBL/GenBank/DDBJ databases">
        <authorList>
            <person name="Corre E."/>
            <person name="Pelletier E."/>
            <person name="Niang G."/>
            <person name="Scheremetjew M."/>
            <person name="Finn R."/>
            <person name="Kale V."/>
            <person name="Holt S."/>
            <person name="Cochrane G."/>
            <person name="Meng A."/>
            <person name="Brown T."/>
            <person name="Cohen L."/>
        </authorList>
    </citation>
    <scope>NUCLEOTIDE SEQUENCE</scope>
    <source>
        <strain evidence="1">Ras09</strain>
    </source>
</reference>
<accession>A0A7S3CMX5</accession>